<dbReference type="Pfam" id="PF13344">
    <property type="entry name" value="Hydrolase_6"/>
    <property type="match status" value="1"/>
</dbReference>
<reference evidence="1" key="1">
    <citation type="submission" date="2020-04" db="EMBL/GenBank/DDBJ databases">
        <title>Phage recombination drives evolution of spore-forming Bacilli.</title>
        <authorList>
            <person name="Dragos A."/>
            <person name="Kovacs A.T."/>
        </authorList>
    </citation>
    <scope>NUCLEOTIDE SEQUENCE</scope>
    <source>
        <strain evidence="1">168</strain>
    </source>
</reference>
<dbReference type="NCBIfam" id="TIGR01460">
    <property type="entry name" value="HAD-SF-IIA"/>
    <property type="match status" value="1"/>
</dbReference>
<dbReference type="InterPro" id="IPR036412">
    <property type="entry name" value="HAD-like_sf"/>
</dbReference>
<dbReference type="InterPro" id="IPR006357">
    <property type="entry name" value="HAD-SF_hydro_IIA"/>
</dbReference>
<dbReference type="PANTHER" id="PTHR19288">
    <property type="entry name" value="4-NITROPHENYLPHOSPHATASE-RELATED"/>
    <property type="match status" value="1"/>
</dbReference>
<dbReference type="InterPro" id="IPR023214">
    <property type="entry name" value="HAD_sf"/>
</dbReference>
<accession>A0A6M4JRJ2</accession>
<name>A0A6M4JRJ2_BACSU</name>
<proteinExistence type="predicted"/>
<dbReference type="Pfam" id="PF13242">
    <property type="entry name" value="Hydrolase_like"/>
    <property type="match status" value="1"/>
</dbReference>
<dbReference type="EMBL" id="CP052842">
    <property type="protein sequence ID" value="QJP89598.1"/>
    <property type="molecule type" value="Genomic_DNA"/>
</dbReference>
<dbReference type="SUPFAM" id="SSF56784">
    <property type="entry name" value="HAD-like"/>
    <property type="match status" value="1"/>
</dbReference>
<protein>
    <submittedName>
        <fullName evidence="1">Sugar-phosphatase AraL</fullName>
    </submittedName>
</protein>
<organism evidence="1">
    <name type="scientific">Bacillus subtilis (strain 168)</name>
    <dbReference type="NCBI Taxonomy" id="224308"/>
    <lineage>
        <taxon>Bacteria</taxon>
        <taxon>Bacillati</taxon>
        <taxon>Bacillota</taxon>
        <taxon>Bacilli</taxon>
        <taxon>Bacillales</taxon>
        <taxon>Bacillaceae</taxon>
        <taxon>Bacillus</taxon>
    </lineage>
</organism>
<dbReference type="AlphaFoldDB" id="A0A6M4JRJ2"/>
<dbReference type="RefSeq" id="WP_010886590.1">
    <property type="nucleotide sequence ID" value="NC_000964.3"/>
</dbReference>
<dbReference type="DNASU" id="937431"/>
<dbReference type="RefSeq" id="NP_390755.1">
    <property type="nucleotide sequence ID" value="NC_000964.3"/>
</dbReference>
<gene>
    <name evidence="1" type="primary">araL</name>
    <name evidence="1" type="ORF">HIR78_16820</name>
</gene>
<dbReference type="GeneID" id="937431"/>
<dbReference type="KEGG" id="bsu:BSU28770"/>
<evidence type="ECO:0000313" key="1">
    <source>
        <dbReference type="EMBL" id="QJP89598.1"/>
    </source>
</evidence>
<dbReference type="OrthoDB" id="9810449at2"/>
<dbReference type="PANTHER" id="PTHR19288:SF46">
    <property type="entry name" value="HALOACID DEHALOGENASE-LIKE HYDROLASE DOMAIN-CONTAINING PROTEIN 2"/>
    <property type="match status" value="1"/>
</dbReference>
<sequence length="272" mass="29315">MRIMASHDTPVSPAGILIDLDGTVFRGNELIEGAREAIKTLRRMGKKIVFLSNRGNISRAMCRKKLLGAGIETDVNDIVLSSSVTAAFLKKHYRFSKVWVLGEQGLVDELRLAGVQNASEPKEADWLVISLHETLTYDDLNQAFQAAAGGARIIATNKDRSFPNEDGNAIDVAGMIGAIETSAQAKTELVVGKPSWLMAEAACTAMGLSAHECMIIGDSIESDIAMGKLYGMKSALVLTGSAKQGEQRLYTPDYVLDSIKDVTKLAEEGILI</sequence>
<dbReference type="CDD" id="cd07531">
    <property type="entry name" value="HAD_Pase_UmpH-like"/>
    <property type="match status" value="1"/>
</dbReference>
<dbReference type="SMR" id="A0A6M4JRJ2"/>
<dbReference type="Gene3D" id="3.40.50.1000">
    <property type="entry name" value="HAD superfamily/HAD-like"/>
    <property type="match status" value="2"/>
</dbReference>